<protein>
    <submittedName>
        <fullName evidence="3">Sulfatase</fullName>
    </submittedName>
</protein>
<dbReference type="Gene3D" id="3.40.720.10">
    <property type="entry name" value="Alkaline Phosphatase, subunit A"/>
    <property type="match status" value="1"/>
</dbReference>
<evidence type="ECO:0000313" key="3">
    <source>
        <dbReference type="EMBL" id="ADC36070.1"/>
    </source>
</evidence>
<organism evidence="3">
    <name type="scientific">uncultured bacterium 213</name>
    <dbReference type="NCBI Taxonomy" id="698383"/>
    <lineage>
        <taxon>Bacteria</taxon>
        <taxon>environmental samples</taxon>
    </lineage>
</organism>
<name>E3T6X6_9BACT</name>
<dbReference type="PANTHER" id="PTHR42693:SF33">
    <property type="entry name" value="ARYLSULFATASE"/>
    <property type="match status" value="1"/>
</dbReference>
<dbReference type="EMBL" id="GU260710">
    <property type="protein sequence ID" value="ADC36070.1"/>
    <property type="molecule type" value="Genomic_DNA"/>
</dbReference>
<dbReference type="AlphaFoldDB" id="E3T6X6"/>
<dbReference type="InterPro" id="IPR006311">
    <property type="entry name" value="TAT_signal"/>
</dbReference>
<sequence>MAAPHDLTRRSLLRNAALGTIALASGVKTSSGQTAPRPPNIVFIMADDLGYADVSCYGRPDLNTPNVDRVALKGVRFLQAYANSAVCSATRTALITGRYQYRLPIGLEEPLGIGRDVGLPPEHPTLPSLLRKAGYRTTLLGKWHLGALPKFGPLQSGYDHFYGFRGGSVDYYTHAGPDQRDDLWDDDVPLRQSGYLTDLLGSRAVDVINGYSHSDRPFLVSLHFSAPHWPWEAPGDEAESNRIRSTTLRHYDGGTQKTYQRMIEQMDLQIGRVLGALDANGATDNTIVVFTSDNGGERFADTWPFTGRKTELLEGGLRIPALISWPARIRQGATTDQVAMSMDWLPTLLAAAGVAPDRAFPPDGLNLLPLLTANAAPVPRKLFWRYKANAQRAARDGDDKYLKILDNTFLFNVVDDPMERANLKDRRKDTYDRLVTEWHEWNATMLPEIDESTTDNFTGAQLADHIGTPKTTGKADTP</sequence>
<dbReference type="SUPFAM" id="SSF53649">
    <property type="entry name" value="Alkaline phosphatase-like"/>
    <property type="match status" value="1"/>
</dbReference>
<reference evidence="3" key="2">
    <citation type="journal article" date="2010" name="Appl. Environ. Microbiol.">
        <title>Comparative analysis of acidobacterial genomic fragments from terrestrial and aquatic metagenomic libraries, with emphasis on acidobacteria subdivision 6.</title>
        <authorList>
            <person name="Kielak A.M."/>
            <person name="van Veen J.A."/>
            <person name="Kowalchuk G.A."/>
        </authorList>
    </citation>
    <scope>NUCLEOTIDE SEQUENCE</scope>
</reference>
<dbReference type="Pfam" id="PF00884">
    <property type="entry name" value="Sulfatase"/>
    <property type="match status" value="1"/>
</dbReference>
<evidence type="ECO:0000256" key="1">
    <source>
        <dbReference type="ARBA" id="ARBA00008779"/>
    </source>
</evidence>
<evidence type="ECO:0000259" key="2">
    <source>
        <dbReference type="Pfam" id="PF00884"/>
    </source>
</evidence>
<dbReference type="PANTHER" id="PTHR42693">
    <property type="entry name" value="ARYLSULFATASE FAMILY MEMBER"/>
    <property type="match status" value="1"/>
</dbReference>
<dbReference type="InterPro" id="IPR050738">
    <property type="entry name" value="Sulfatase"/>
</dbReference>
<comment type="similarity">
    <text evidence="1">Belongs to the sulfatase family.</text>
</comment>
<dbReference type="InterPro" id="IPR000917">
    <property type="entry name" value="Sulfatase_N"/>
</dbReference>
<dbReference type="InterPro" id="IPR017850">
    <property type="entry name" value="Alkaline_phosphatase_core_sf"/>
</dbReference>
<reference evidence="3" key="1">
    <citation type="submission" date="2009-12" db="EMBL/GenBank/DDBJ databases">
        <authorList>
            <person name="Kielak A."/>
            <person name="van Veen J.A."/>
            <person name="Kowalchuk G.A."/>
        </authorList>
    </citation>
    <scope>NUCLEOTIDE SEQUENCE</scope>
</reference>
<proteinExistence type="inferred from homology"/>
<dbReference type="PROSITE" id="PS51318">
    <property type="entry name" value="TAT"/>
    <property type="match status" value="1"/>
</dbReference>
<feature type="domain" description="Sulfatase N-terminal" evidence="2">
    <location>
        <begin position="39"/>
        <end position="354"/>
    </location>
</feature>
<dbReference type="GO" id="GO:0004065">
    <property type="term" value="F:arylsulfatase activity"/>
    <property type="evidence" value="ECO:0007669"/>
    <property type="project" value="TreeGrafter"/>
</dbReference>
<accession>E3T6X6</accession>